<keyword evidence="6" id="KW-0411">Iron-sulfur</keyword>
<dbReference type="RefSeq" id="WP_035023881.1">
    <property type="nucleotide sequence ID" value="NZ_KK073879.1"/>
</dbReference>
<comment type="caution">
    <text evidence="8">The sequence shown here is derived from an EMBL/GenBank/DDBJ whole genome shotgun (WGS) entry which is preliminary data.</text>
</comment>
<dbReference type="Proteomes" id="UP000294958">
    <property type="component" value="Unassembled WGS sequence"/>
</dbReference>
<reference evidence="9 11" key="2">
    <citation type="submission" date="2019-03" db="EMBL/GenBank/DDBJ databases">
        <title>Genomic Encyclopedia of Type Strains, Phase IV (KMG-IV): sequencing the most valuable type-strain genomes for metagenomic binning, comparative biology and taxonomic classification.</title>
        <authorList>
            <person name="Goeker M."/>
        </authorList>
    </citation>
    <scope>NUCLEOTIDE SEQUENCE [LARGE SCALE GENOMIC DNA]</scope>
    <source>
        <strain evidence="9 11">DSM 11603</strain>
    </source>
</reference>
<reference evidence="8 10" key="1">
    <citation type="submission" date="2014-02" db="EMBL/GenBank/DDBJ databases">
        <title>Aquamicrobium defluvii Genome sequencing.</title>
        <authorList>
            <person name="Wang X."/>
        </authorList>
    </citation>
    <scope>NUCLEOTIDE SEQUENCE [LARGE SCALE GENOMIC DNA]</scope>
    <source>
        <strain evidence="8 10">W13Z1</strain>
    </source>
</reference>
<dbReference type="InterPro" id="IPR045854">
    <property type="entry name" value="NO2/SO3_Rdtase_4Fe4S_sf"/>
</dbReference>
<evidence type="ECO:0000313" key="11">
    <source>
        <dbReference type="Proteomes" id="UP000294958"/>
    </source>
</evidence>
<keyword evidence="4" id="KW-0560">Oxidoreductase</keyword>
<dbReference type="NCBIfam" id="TIGR02435">
    <property type="entry name" value="CobG"/>
    <property type="match status" value="1"/>
</dbReference>
<evidence type="ECO:0000256" key="2">
    <source>
        <dbReference type="ARBA" id="ARBA00022617"/>
    </source>
</evidence>
<dbReference type="EMBL" id="JENY01000004">
    <property type="protein sequence ID" value="EXL09926.1"/>
    <property type="molecule type" value="Genomic_DNA"/>
</dbReference>
<dbReference type="eggNOG" id="COG0155">
    <property type="taxonomic scope" value="Bacteria"/>
</dbReference>
<name>A0A011UUP0_9HYPH</name>
<dbReference type="GO" id="GO:0046872">
    <property type="term" value="F:metal ion binding"/>
    <property type="evidence" value="ECO:0007669"/>
    <property type="project" value="UniProtKB-KW"/>
</dbReference>
<keyword evidence="3" id="KW-0479">Metal-binding</keyword>
<protein>
    <submittedName>
        <fullName evidence="8">Cobalamin biosynthesis protein CobG</fullName>
    </submittedName>
    <submittedName>
        <fullName evidence="9">Precorrin-3B synthase</fullName>
    </submittedName>
</protein>
<dbReference type="AlphaFoldDB" id="A0A011UUP0"/>
<evidence type="ECO:0000256" key="6">
    <source>
        <dbReference type="ARBA" id="ARBA00023014"/>
    </source>
</evidence>
<evidence type="ECO:0000256" key="5">
    <source>
        <dbReference type="ARBA" id="ARBA00023004"/>
    </source>
</evidence>
<dbReference type="Gene3D" id="3.30.413.10">
    <property type="entry name" value="Sulfite Reductase Hemoprotein, domain 1"/>
    <property type="match status" value="2"/>
</dbReference>
<dbReference type="Pfam" id="PF03460">
    <property type="entry name" value="NIR_SIR_ferr"/>
    <property type="match status" value="1"/>
</dbReference>
<evidence type="ECO:0000313" key="10">
    <source>
        <dbReference type="Proteomes" id="UP000019849"/>
    </source>
</evidence>
<dbReference type="Gene3D" id="3.90.480.10">
    <property type="entry name" value="Sulfite Reductase Hemoprotein,Domain 2"/>
    <property type="match status" value="1"/>
</dbReference>
<dbReference type="InterPro" id="IPR005117">
    <property type="entry name" value="NiRdtase/SiRdtase_haem-b_fer"/>
</dbReference>
<dbReference type="SUPFAM" id="SSF55124">
    <property type="entry name" value="Nitrite/Sulfite reductase N-terminal domain-like"/>
    <property type="match status" value="2"/>
</dbReference>
<gene>
    <name evidence="8" type="ORF">BG36_18360</name>
    <name evidence="9" type="ORF">DES43_101109</name>
</gene>
<evidence type="ECO:0000256" key="1">
    <source>
        <dbReference type="ARBA" id="ARBA00022485"/>
    </source>
</evidence>
<dbReference type="InterPro" id="IPR051329">
    <property type="entry name" value="NIR_SIR_4Fe-4S"/>
</dbReference>
<dbReference type="OrthoDB" id="7459360at2"/>
<evidence type="ECO:0000256" key="3">
    <source>
        <dbReference type="ARBA" id="ARBA00022723"/>
    </source>
</evidence>
<keyword evidence="11" id="KW-1185">Reference proteome</keyword>
<keyword evidence="2" id="KW-0349">Heme</keyword>
<keyword evidence="1" id="KW-0004">4Fe-4S</keyword>
<dbReference type="STRING" id="69279.BG36_18360"/>
<dbReference type="PANTHER" id="PTHR32439:SF9">
    <property type="entry name" value="BLR3264 PROTEIN"/>
    <property type="match status" value="1"/>
</dbReference>
<evidence type="ECO:0000259" key="7">
    <source>
        <dbReference type="Pfam" id="PF03460"/>
    </source>
</evidence>
<dbReference type="Proteomes" id="UP000019849">
    <property type="component" value="Unassembled WGS sequence"/>
</dbReference>
<accession>A0A011UUP0</accession>
<evidence type="ECO:0000313" key="8">
    <source>
        <dbReference type="EMBL" id="EXL09926.1"/>
    </source>
</evidence>
<dbReference type="PATRIC" id="fig|69279.3.peg.895"/>
<dbReference type="InterPro" id="IPR036136">
    <property type="entry name" value="Nit/Sulf_reduc_fer-like_dom_sf"/>
</dbReference>
<evidence type="ECO:0000313" key="9">
    <source>
        <dbReference type="EMBL" id="TDR38043.1"/>
    </source>
</evidence>
<dbReference type="PANTHER" id="PTHR32439">
    <property type="entry name" value="FERREDOXIN--NITRITE REDUCTASE, CHLOROPLASTIC"/>
    <property type="match status" value="1"/>
</dbReference>
<organism evidence="8 10">
    <name type="scientific">Aquamicrobium defluvii</name>
    <dbReference type="NCBI Taxonomy" id="69279"/>
    <lineage>
        <taxon>Bacteria</taxon>
        <taxon>Pseudomonadati</taxon>
        <taxon>Pseudomonadota</taxon>
        <taxon>Alphaproteobacteria</taxon>
        <taxon>Hyphomicrobiales</taxon>
        <taxon>Phyllobacteriaceae</taxon>
        <taxon>Aquamicrobium</taxon>
    </lineage>
</organism>
<keyword evidence="5" id="KW-0408">Iron</keyword>
<feature type="domain" description="Nitrite/Sulfite reductase ferredoxin-like" evidence="7">
    <location>
        <begin position="16"/>
        <end position="81"/>
    </location>
</feature>
<evidence type="ECO:0000256" key="4">
    <source>
        <dbReference type="ARBA" id="ARBA00023002"/>
    </source>
</evidence>
<dbReference type="GO" id="GO:0051539">
    <property type="term" value="F:4 iron, 4 sulfur cluster binding"/>
    <property type="evidence" value="ECO:0007669"/>
    <property type="project" value="UniProtKB-KW"/>
</dbReference>
<proteinExistence type="predicted"/>
<sequence length="448" mass="45101">MNAFARRGACPALSAPMQTGDGLLARLHTIAGGLPPRALIGLCESALRHGNGIIDVTARGSIQIRGLTPSSAQALAREVDALEIDVRTGVPVETGPLAGIDAGEIADPRPLASEIRNAIEKAGLAARLGPKVSVVVDGGGRLPMDAVLADVRLVASSSGWLLSTGGTAASARRIGIVNDAQACIAAIAILEAVATLGREARARDLADPHRIIAAIPLSARPERSNPQAPSTAASITMFPLADGTLALGIALPFGSMPAENIAALAQGAIALGVTEIRPAPSRALLFPGMNGDACDTLRDAAASLGFITDAADPRLSIAACPGAPACGSGRIATRALAERIAARHADLLDGSFTLHVSGCAKGCAHPAPTALTLAGHDLDDHDGGAGIALDATARAPAAEAHVVADAQAGIARVASLVQHMRHPDETVAACLARLGAAAVTTAFMQGRE</sequence>
<dbReference type="EMBL" id="SNZF01000001">
    <property type="protein sequence ID" value="TDR38043.1"/>
    <property type="molecule type" value="Genomic_DNA"/>
</dbReference>
<dbReference type="InterPro" id="IPR012798">
    <property type="entry name" value="Cbl_synth_CobG-like"/>
</dbReference>
<dbReference type="GO" id="GO:0016491">
    <property type="term" value="F:oxidoreductase activity"/>
    <property type="evidence" value="ECO:0007669"/>
    <property type="project" value="UniProtKB-KW"/>
</dbReference>
<dbReference type="SUPFAM" id="SSF56014">
    <property type="entry name" value="Nitrite and sulphite reductase 4Fe-4S domain-like"/>
    <property type="match status" value="2"/>
</dbReference>
<dbReference type="HOGENOM" id="CLU_015667_3_2_5"/>